<dbReference type="PRINTS" id="PR00237">
    <property type="entry name" value="GPCRRHODOPSN"/>
</dbReference>
<keyword evidence="3 8" id="KW-1133">Transmembrane helix</keyword>
<dbReference type="EMBL" id="DS469558">
    <property type="protein sequence ID" value="EDO43000.1"/>
    <property type="molecule type" value="Genomic_DNA"/>
</dbReference>
<evidence type="ECO:0000256" key="4">
    <source>
        <dbReference type="ARBA" id="ARBA00023040"/>
    </source>
</evidence>
<dbReference type="Pfam" id="PF00001">
    <property type="entry name" value="7tm_1"/>
    <property type="match status" value="1"/>
</dbReference>
<dbReference type="Proteomes" id="UP000001593">
    <property type="component" value="Unassembled WGS sequence"/>
</dbReference>
<evidence type="ECO:0000256" key="2">
    <source>
        <dbReference type="ARBA" id="ARBA00022692"/>
    </source>
</evidence>
<feature type="transmembrane region" description="Helical" evidence="8">
    <location>
        <begin position="137"/>
        <end position="159"/>
    </location>
</feature>
<name>A7RZT0_NEMVE</name>
<keyword evidence="5 8" id="KW-0472">Membrane</keyword>
<sequence>MNGTEQRNLTGPPSKVLTTREEVYIALHTIAAFFSLTGNCLVGVVFIRNNGGRVRNTNNALLINLSAAVILYTCNNYTMTIHSIVRGQMRWELKGLIGEITCRLELVLMYALFLSCHLSVLTIAIERFLIVCFPLSWIVTSTLIKAMIASTWLGSLLLYSPFLYLGNVRHVYGMTRCFVRFVPDITTPFFKVELAVLLAVIVALLLIYLVILCRLYTRNVPGQPLHAQRRMSNRVNRKVTQRVALILVLFYSCWLPFNLLNAFHFADKLEIVMHPAYSFSVEFLPFLYGALCPWIFPLLHEDFRQGMMVLLCCNRRRRRTSVCQMQMSRSHVSNSVAVPNGQRFTEAGI</sequence>
<organism evidence="10 11">
    <name type="scientific">Nematostella vectensis</name>
    <name type="common">Starlet sea anemone</name>
    <dbReference type="NCBI Taxonomy" id="45351"/>
    <lineage>
        <taxon>Eukaryota</taxon>
        <taxon>Metazoa</taxon>
        <taxon>Cnidaria</taxon>
        <taxon>Anthozoa</taxon>
        <taxon>Hexacorallia</taxon>
        <taxon>Actiniaria</taxon>
        <taxon>Edwardsiidae</taxon>
        <taxon>Nematostella</taxon>
    </lineage>
</organism>
<feature type="domain" description="G-protein coupled receptors family 1 profile" evidence="9">
    <location>
        <begin position="38"/>
        <end position="296"/>
    </location>
</feature>
<evidence type="ECO:0000256" key="5">
    <source>
        <dbReference type="ARBA" id="ARBA00023136"/>
    </source>
</evidence>
<evidence type="ECO:0000256" key="1">
    <source>
        <dbReference type="ARBA" id="ARBA00004141"/>
    </source>
</evidence>
<dbReference type="GO" id="GO:0008188">
    <property type="term" value="F:neuropeptide receptor activity"/>
    <property type="evidence" value="ECO:0000318"/>
    <property type="project" value="GO_Central"/>
</dbReference>
<evidence type="ECO:0000256" key="6">
    <source>
        <dbReference type="ARBA" id="ARBA00023170"/>
    </source>
</evidence>
<dbReference type="HOGENOM" id="CLU_795261_0_0_1"/>
<dbReference type="PhylomeDB" id="A7RZT0"/>
<keyword evidence="4" id="KW-0297">G-protein coupled receptor</keyword>
<evidence type="ECO:0000313" key="11">
    <source>
        <dbReference type="Proteomes" id="UP000001593"/>
    </source>
</evidence>
<keyword evidence="6" id="KW-0675">Receptor</keyword>
<dbReference type="CDD" id="cd00637">
    <property type="entry name" value="7tm_classA_rhodopsin-like"/>
    <property type="match status" value="1"/>
</dbReference>
<accession>A7RZT0</accession>
<dbReference type="InParanoid" id="A7RZT0"/>
<dbReference type="AlphaFoldDB" id="A7RZT0"/>
<dbReference type="STRING" id="45351.A7RZT0"/>
<evidence type="ECO:0000256" key="7">
    <source>
        <dbReference type="ARBA" id="ARBA00023224"/>
    </source>
</evidence>
<feature type="transmembrane region" description="Helical" evidence="8">
    <location>
        <begin position="277"/>
        <end position="299"/>
    </location>
</feature>
<keyword evidence="2 8" id="KW-0812">Transmembrane</keyword>
<dbReference type="InterPro" id="IPR017452">
    <property type="entry name" value="GPCR_Rhodpsn_7TM"/>
</dbReference>
<dbReference type="InterPro" id="IPR000276">
    <property type="entry name" value="GPCR_Rhodpsn"/>
</dbReference>
<evidence type="ECO:0000256" key="8">
    <source>
        <dbReference type="SAM" id="Phobius"/>
    </source>
</evidence>
<evidence type="ECO:0000313" key="10">
    <source>
        <dbReference type="EMBL" id="EDO43000.1"/>
    </source>
</evidence>
<dbReference type="PANTHER" id="PTHR24238">
    <property type="entry name" value="G-PROTEIN COUPLED RECEPTOR"/>
    <property type="match status" value="1"/>
</dbReference>
<dbReference type="GO" id="GO:0005886">
    <property type="term" value="C:plasma membrane"/>
    <property type="evidence" value="ECO:0000318"/>
    <property type="project" value="GO_Central"/>
</dbReference>
<keyword evidence="11" id="KW-1185">Reference proteome</keyword>
<dbReference type="Gene3D" id="1.20.1070.10">
    <property type="entry name" value="Rhodopsin 7-helix transmembrane proteins"/>
    <property type="match status" value="1"/>
</dbReference>
<feature type="transmembrane region" description="Helical" evidence="8">
    <location>
        <begin position="59"/>
        <end position="84"/>
    </location>
</feature>
<dbReference type="eggNOG" id="KOG4219">
    <property type="taxonomic scope" value="Eukaryota"/>
</dbReference>
<feature type="transmembrane region" description="Helical" evidence="8">
    <location>
        <begin position="194"/>
        <end position="216"/>
    </location>
</feature>
<evidence type="ECO:0000256" key="3">
    <source>
        <dbReference type="ARBA" id="ARBA00022989"/>
    </source>
</evidence>
<protein>
    <recommendedName>
        <fullName evidence="9">G-protein coupled receptors family 1 profile domain-containing protein</fullName>
    </recommendedName>
</protein>
<keyword evidence="7" id="KW-0807">Transducer</keyword>
<proteinExistence type="predicted"/>
<feature type="transmembrane region" description="Helical" evidence="8">
    <location>
        <begin position="104"/>
        <end position="125"/>
    </location>
</feature>
<dbReference type="PANTHER" id="PTHR24238:SF57">
    <property type="entry name" value="G-PROTEIN COUPLED RECEPTOR 83"/>
    <property type="match status" value="1"/>
</dbReference>
<evidence type="ECO:0000259" key="9">
    <source>
        <dbReference type="PROSITE" id="PS50262"/>
    </source>
</evidence>
<dbReference type="PROSITE" id="PS50262">
    <property type="entry name" value="G_PROTEIN_RECEP_F1_2"/>
    <property type="match status" value="1"/>
</dbReference>
<feature type="transmembrane region" description="Helical" evidence="8">
    <location>
        <begin position="239"/>
        <end position="257"/>
    </location>
</feature>
<comment type="subcellular location">
    <subcellularLocation>
        <location evidence="1">Membrane</location>
        <topology evidence="1">Multi-pass membrane protein</topology>
    </subcellularLocation>
</comment>
<gene>
    <name evidence="10" type="ORF">NEMVEDRAFT_v1g204582</name>
</gene>
<dbReference type="SUPFAM" id="SSF81321">
    <property type="entry name" value="Family A G protein-coupled receptor-like"/>
    <property type="match status" value="1"/>
</dbReference>
<dbReference type="GO" id="GO:0007218">
    <property type="term" value="P:neuropeptide signaling pathway"/>
    <property type="evidence" value="ECO:0000318"/>
    <property type="project" value="GO_Central"/>
</dbReference>
<reference evidence="10 11" key="1">
    <citation type="journal article" date="2007" name="Science">
        <title>Sea anemone genome reveals ancestral eumetazoan gene repertoire and genomic organization.</title>
        <authorList>
            <person name="Putnam N.H."/>
            <person name="Srivastava M."/>
            <person name="Hellsten U."/>
            <person name="Dirks B."/>
            <person name="Chapman J."/>
            <person name="Salamov A."/>
            <person name="Terry A."/>
            <person name="Shapiro H."/>
            <person name="Lindquist E."/>
            <person name="Kapitonov V.V."/>
            <person name="Jurka J."/>
            <person name="Genikhovich G."/>
            <person name="Grigoriev I.V."/>
            <person name="Lucas S.M."/>
            <person name="Steele R.E."/>
            <person name="Finnerty J.R."/>
            <person name="Technau U."/>
            <person name="Martindale M.Q."/>
            <person name="Rokhsar D.S."/>
        </authorList>
    </citation>
    <scope>NUCLEOTIDE SEQUENCE [LARGE SCALE GENOMIC DNA]</scope>
    <source>
        <strain evidence="11">CH2 X CH6</strain>
    </source>
</reference>
<feature type="transmembrane region" description="Helical" evidence="8">
    <location>
        <begin position="23"/>
        <end position="47"/>
    </location>
</feature>